<proteinExistence type="predicted"/>
<feature type="region of interest" description="Disordered" evidence="1">
    <location>
        <begin position="89"/>
        <end position="116"/>
    </location>
</feature>
<feature type="compositionally biased region" description="Basic and acidic residues" evidence="1">
    <location>
        <begin position="1"/>
        <end position="10"/>
    </location>
</feature>
<protein>
    <submittedName>
        <fullName evidence="2">Uncharacterized protein</fullName>
    </submittedName>
</protein>
<gene>
    <name evidence="2" type="ORF">EYF80_047489</name>
</gene>
<evidence type="ECO:0000313" key="2">
    <source>
        <dbReference type="EMBL" id="TNN42348.1"/>
    </source>
</evidence>
<evidence type="ECO:0000256" key="1">
    <source>
        <dbReference type="SAM" id="MobiDB-lite"/>
    </source>
</evidence>
<organism evidence="2 3">
    <name type="scientific">Liparis tanakae</name>
    <name type="common">Tanaka's snailfish</name>
    <dbReference type="NCBI Taxonomy" id="230148"/>
    <lineage>
        <taxon>Eukaryota</taxon>
        <taxon>Metazoa</taxon>
        <taxon>Chordata</taxon>
        <taxon>Craniata</taxon>
        <taxon>Vertebrata</taxon>
        <taxon>Euteleostomi</taxon>
        <taxon>Actinopterygii</taxon>
        <taxon>Neopterygii</taxon>
        <taxon>Teleostei</taxon>
        <taxon>Neoteleostei</taxon>
        <taxon>Acanthomorphata</taxon>
        <taxon>Eupercaria</taxon>
        <taxon>Perciformes</taxon>
        <taxon>Cottioidei</taxon>
        <taxon>Cottales</taxon>
        <taxon>Liparidae</taxon>
        <taxon>Liparis</taxon>
    </lineage>
</organism>
<accession>A0A4Z2FMI8</accession>
<dbReference type="Proteomes" id="UP000314294">
    <property type="component" value="Unassembled WGS sequence"/>
</dbReference>
<sequence length="543" mass="57876">MPEGQQEHGELQQQQPSDRSAPSGGREGAGVAVHLQGVEGADLQLGVAVEELLQDGLEGQQQLLLQRLAGGWLLAGRRRAQLLGDELEEAGRRSGGRGQQAEVRGQQAEVSRQRSEREAGGSYLVTRMLTKPLSACSWGATLSLIHLYTACGAGSARICRSSSFSSVSSGNRKPRLLPSRISSMRSLFWSISAGDNESAGASASTACVRAEAELTREHLLHVDPALPEELGQRLAAPQPRRLLQAEQEEGEVGAVLQRAGQLGHAHQLGDDGAGRELGQVGLDQRDVGLDVGAAVQDAQEGPHEVVPGDEARVAQRVDQGAGVLPVLAGPVQGRRHDAAQQLRQEVSGRLHVPGHAHGHGHSLRRVLTGQVLSHQRLLEAEELSTTQSRRSYGSNALPKDSTESPASPRPLTCPGGGVWVLGGIRGGGWGIWFLRSRNDWAGRRLICGTSKRNNTHYKLAPDKNTKASDGDATPASRRPGASRRFEEEEEDQRQGGVAAPQGSVTVKPVPGTSSAWSPFLPKCGGVSLACSGAMWLCWRKCWC</sequence>
<keyword evidence="3" id="KW-1185">Reference proteome</keyword>
<dbReference type="EMBL" id="SRLO01001043">
    <property type="protein sequence ID" value="TNN42348.1"/>
    <property type="molecule type" value="Genomic_DNA"/>
</dbReference>
<feature type="compositionally biased region" description="Basic and acidic residues" evidence="1">
    <location>
        <begin position="459"/>
        <end position="469"/>
    </location>
</feature>
<dbReference type="AlphaFoldDB" id="A0A4Z2FMI8"/>
<evidence type="ECO:0000313" key="3">
    <source>
        <dbReference type="Proteomes" id="UP000314294"/>
    </source>
</evidence>
<feature type="region of interest" description="Disordered" evidence="1">
    <location>
        <begin position="1"/>
        <end position="28"/>
    </location>
</feature>
<feature type="region of interest" description="Disordered" evidence="1">
    <location>
        <begin position="456"/>
        <end position="506"/>
    </location>
</feature>
<name>A0A4Z2FMI8_9TELE</name>
<feature type="compositionally biased region" description="Polar residues" evidence="1">
    <location>
        <begin position="383"/>
        <end position="394"/>
    </location>
</feature>
<reference evidence="2 3" key="1">
    <citation type="submission" date="2019-03" db="EMBL/GenBank/DDBJ databases">
        <title>First draft genome of Liparis tanakae, snailfish: a comprehensive survey of snailfish specific genes.</title>
        <authorList>
            <person name="Kim W."/>
            <person name="Song I."/>
            <person name="Jeong J.-H."/>
            <person name="Kim D."/>
            <person name="Kim S."/>
            <person name="Ryu S."/>
            <person name="Song J.Y."/>
            <person name="Lee S.K."/>
        </authorList>
    </citation>
    <scope>NUCLEOTIDE SEQUENCE [LARGE SCALE GENOMIC DNA]</scope>
    <source>
        <tissue evidence="2">Muscle</tissue>
    </source>
</reference>
<comment type="caution">
    <text evidence="2">The sequence shown here is derived from an EMBL/GenBank/DDBJ whole genome shotgun (WGS) entry which is preliminary data.</text>
</comment>
<feature type="region of interest" description="Disordered" evidence="1">
    <location>
        <begin position="380"/>
        <end position="412"/>
    </location>
</feature>